<sequence length="50" mass="5808">RKLTDATIKKKKMSVFCTYTSKVGEDYYGSKNPDKEERLDGFRMGLTIWA</sequence>
<reference evidence="1" key="1">
    <citation type="submission" date="2014-12" db="EMBL/GenBank/DDBJ databases">
        <title>Insight into the proteome of Arion vulgaris.</title>
        <authorList>
            <person name="Aradska J."/>
            <person name="Bulat T."/>
            <person name="Smidak R."/>
            <person name="Sarate P."/>
            <person name="Gangsoo J."/>
            <person name="Sialana F."/>
            <person name="Bilban M."/>
            <person name="Lubec G."/>
        </authorList>
    </citation>
    <scope>NUCLEOTIDE SEQUENCE</scope>
    <source>
        <tissue evidence="1">Skin</tissue>
    </source>
</reference>
<proteinExistence type="predicted"/>
<dbReference type="EMBL" id="HACG01041314">
    <property type="protein sequence ID" value="CEK88179.1"/>
    <property type="molecule type" value="Transcribed_RNA"/>
</dbReference>
<evidence type="ECO:0000313" key="1">
    <source>
        <dbReference type="EMBL" id="CEK88179.1"/>
    </source>
</evidence>
<accession>A0A0B7B4A7</accession>
<organism evidence="1">
    <name type="scientific">Arion vulgaris</name>
    <dbReference type="NCBI Taxonomy" id="1028688"/>
    <lineage>
        <taxon>Eukaryota</taxon>
        <taxon>Metazoa</taxon>
        <taxon>Spiralia</taxon>
        <taxon>Lophotrochozoa</taxon>
        <taxon>Mollusca</taxon>
        <taxon>Gastropoda</taxon>
        <taxon>Heterobranchia</taxon>
        <taxon>Euthyneura</taxon>
        <taxon>Panpulmonata</taxon>
        <taxon>Eupulmonata</taxon>
        <taxon>Stylommatophora</taxon>
        <taxon>Helicina</taxon>
        <taxon>Arionoidea</taxon>
        <taxon>Arionidae</taxon>
        <taxon>Arion</taxon>
    </lineage>
</organism>
<feature type="non-terminal residue" evidence="1">
    <location>
        <position position="1"/>
    </location>
</feature>
<protein>
    <submittedName>
        <fullName evidence="1">Uncharacterized protein</fullName>
    </submittedName>
</protein>
<gene>
    <name evidence="1" type="primary">ORF163637</name>
</gene>
<name>A0A0B7B4A7_9EUPU</name>
<dbReference type="AlphaFoldDB" id="A0A0B7B4A7"/>